<keyword evidence="3" id="KW-1185">Reference proteome</keyword>
<evidence type="ECO:0000313" key="3">
    <source>
        <dbReference type="Proteomes" id="UP001303046"/>
    </source>
</evidence>
<accession>A0ABR1BIS1</accession>
<dbReference type="Proteomes" id="UP001303046">
    <property type="component" value="Unassembled WGS sequence"/>
</dbReference>
<sequence length="244" mass="28312">MRTQQRKPATAGDRNPHLESGIEDQTRPCIFYADQMRVQRTVLSTIGCERSLEENRGAKEKKQDREQETPRVPVFPPIPFPALLYKPQEANSVIDAMFRLFAMSVSSILSRYSHKRAFENLTPTQRKRLCELRDICSQGKIKISVSDKGGEFVVISSELDRAITKLHLTDDSLYHHSSAHELGRQYRRLNRIWTETARSVGFAKNNYHVSKMRSAHLFGPLRIYRDPQALHCRLWFKQPRGFQD</sequence>
<dbReference type="EMBL" id="JAVFWL010000001">
    <property type="protein sequence ID" value="KAK6726343.1"/>
    <property type="molecule type" value="Genomic_DNA"/>
</dbReference>
<reference evidence="2 3" key="1">
    <citation type="submission" date="2023-08" db="EMBL/GenBank/DDBJ databases">
        <title>A Necator americanus chromosomal reference genome.</title>
        <authorList>
            <person name="Ilik V."/>
            <person name="Petrzelkova K.J."/>
            <person name="Pardy F."/>
            <person name="Fuh T."/>
            <person name="Niatou-Singa F.S."/>
            <person name="Gouil Q."/>
            <person name="Baker L."/>
            <person name="Ritchie M.E."/>
            <person name="Jex A.R."/>
            <person name="Gazzola D."/>
            <person name="Li H."/>
            <person name="Toshio Fujiwara R."/>
            <person name="Zhan B."/>
            <person name="Aroian R.V."/>
            <person name="Pafco B."/>
            <person name="Schwarz E.M."/>
        </authorList>
    </citation>
    <scope>NUCLEOTIDE SEQUENCE [LARGE SCALE GENOMIC DNA]</scope>
    <source>
        <strain evidence="2 3">Aroian</strain>
        <tissue evidence="2">Whole animal</tissue>
    </source>
</reference>
<evidence type="ECO:0000313" key="2">
    <source>
        <dbReference type="EMBL" id="KAK6726343.1"/>
    </source>
</evidence>
<proteinExistence type="predicted"/>
<organism evidence="2 3">
    <name type="scientific">Necator americanus</name>
    <name type="common">Human hookworm</name>
    <dbReference type="NCBI Taxonomy" id="51031"/>
    <lineage>
        <taxon>Eukaryota</taxon>
        <taxon>Metazoa</taxon>
        <taxon>Ecdysozoa</taxon>
        <taxon>Nematoda</taxon>
        <taxon>Chromadorea</taxon>
        <taxon>Rhabditida</taxon>
        <taxon>Rhabditina</taxon>
        <taxon>Rhabditomorpha</taxon>
        <taxon>Strongyloidea</taxon>
        <taxon>Ancylostomatidae</taxon>
        <taxon>Bunostominae</taxon>
        <taxon>Necator</taxon>
    </lineage>
</organism>
<name>A0ABR1BIS1_NECAM</name>
<protein>
    <submittedName>
        <fullName evidence="2">Uncharacterized protein</fullName>
    </submittedName>
</protein>
<gene>
    <name evidence="2" type="primary">Necator_chrI.g701</name>
    <name evidence="2" type="ORF">RB195_004579</name>
</gene>
<comment type="caution">
    <text evidence="2">The sequence shown here is derived from an EMBL/GenBank/DDBJ whole genome shotgun (WGS) entry which is preliminary data.</text>
</comment>
<feature type="region of interest" description="Disordered" evidence="1">
    <location>
        <begin position="1"/>
        <end position="21"/>
    </location>
</feature>
<evidence type="ECO:0000256" key="1">
    <source>
        <dbReference type="SAM" id="MobiDB-lite"/>
    </source>
</evidence>